<dbReference type="Proteomes" id="UP000006227">
    <property type="component" value="Unassembled WGS sequence"/>
</dbReference>
<gene>
    <name evidence="2" type="ORF">NIAS840_01739</name>
</gene>
<name>F5VG19_9LACO</name>
<organism evidence="2 3">
    <name type="scientific">Ligilactobacillus salivarius NIAS840</name>
    <dbReference type="NCBI Taxonomy" id="1029822"/>
    <lineage>
        <taxon>Bacteria</taxon>
        <taxon>Bacillati</taxon>
        <taxon>Bacillota</taxon>
        <taxon>Bacilli</taxon>
        <taxon>Lactobacillales</taxon>
        <taxon>Lactobacillaceae</taxon>
        <taxon>Ligilactobacillus</taxon>
    </lineage>
</organism>
<reference evidence="2 3" key="1">
    <citation type="journal article" date="2011" name="J. Bacteriol.">
        <title>Genome Sequence of Lactobacillus salivarius NIAS840, Isolated from Chicken Intestine.</title>
        <authorList>
            <person name="Ham J.S."/>
            <person name="Kim H.W."/>
            <person name="Seol K.H."/>
            <person name="Jang A."/>
            <person name="Jeong S.G."/>
            <person name="Oh M.H."/>
            <person name="Kim D.H."/>
            <person name="Kang D.K."/>
            <person name="Kim G.B."/>
            <person name="Cha C.J."/>
        </authorList>
    </citation>
    <scope>NUCLEOTIDE SEQUENCE [LARGE SCALE GENOMIC DNA]</scope>
    <source>
        <strain evidence="2 3">NIAS840</strain>
    </source>
</reference>
<sequence>MPRYDFKYQVSYKNADEVEVKEIVEPGSDRMIELFGAIDTMKMTVKKVSPNYKNGILGKAKLFPIKRGNNNYKKIQINYEINDDNVTILDFKPFKLLGYTVTVSHREEGDLLQVDLGQQVFAVTSKTEVANVRYVMNTIQRINNELLSEVENDNDYDDEDNDNSYSSDSSDEDSNDNQSNKEKVSTGLTPSDLFK</sequence>
<feature type="compositionally biased region" description="Acidic residues" evidence="1">
    <location>
        <begin position="149"/>
        <end position="162"/>
    </location>
</feature>
<dbReference type="AlphaFoldDB" id="F5VG19"/>
<evidence type="ECO:0000256" key="1">
    <source>
        <dbReference type="SAM" id="MobiDB-lite"/>
    </source>
</evidence>
<proteinExistence type="predicted"/>
<dbReference type="RefSeq" id="WP_004564003.1">
    <property type="nucleotide sequence ID" value="NZ_AFMN01000002.1"/>
</dbReference>
<protein>
    <submittedName>
        <fullName evidence="2">Uncharacterized protein</fullName>
    </submittedName>
</protein>
<evidence type="ECO:0000313" key="2">
    <source>
        <dbReference type="EMBL" id="EGL98308.1"/>
    </source>
</evidence>
<accession>F5VG19</accession>
<dbReference type="EMBL" id="AFMN01000002">
    <property type="protein sequence ID" value="EGL98308.1"/>
    <property type="molecule type" value="Genomic_DNA"/>
</dbReference>
<comment type="caution">
    <text evidence="2">The sequence shown here is derived from an EMBL/GenBank/DDBJ whole genome shotgun (WGS) entry which is preliminary data.</text>
</comment>
<feature type="region of interest" description="Disordered" evidence="1">
    <location>
        <begin position="149"/>
        <end position="195"/>
    </location>
</feature>
<dbReference type="PATRIC" id="fig|1029822.3.peg.1733"/>
<evidence type="ECO:0000313" key="3">
    <source>
        <dbReference type="Proteomes" id="UP000006227"/>
    </source>
</evidence>